<dbReference type="EMBL" id="LT629745">
    <property type="protein sequence ID" value="SDR66073.1"/>
    <property type="molecule type" value="Genomic_DNA"/>
</dbReference>
<gene>
    <name evidence="2" type="ORF">SAMN04488552_0236</name>
</gene>
<dbReference type="RefSeq" id="WP_089660956.1">
    <property type="nucleotide sequence ID" value="NZ_LT629745.1"/>
</dbReference>
<keyword evidence="1" id="KW-0472">Membrane</keyword>
<reference evidence="2 3" key="1">
    <citation type="submission" date="2016-10" db="EMBL/GenBank/DDBJ databases">
        <authorList>
            <person name="Varghese N."/>
            <person name="Submissions S."/>
        </authorList>
    </citation>
    <scope>NUCLEOTIDE SEQUENCE [LARGE SCALE GENOMIC DNA]</scope>
    <source>
        <strain evidence="2 3">Mar_2010_102</strain>
    </source>
</reference>
<evidence type="ECO:0000256" key="1">
    <source>
        <dbReference type="SAM" id="Phobius"/>
    </source>
</evidence>
<feature type="transmembrane region" description="Helical" evidence="1">
    <location>
        <begin position="33"/>
        <end position="51"/>
    </location>
</feature>
<feature type="transmembrane region" description="Helical" evidence="1">
    <location>
        <begin position="9"/>
        <end position="27"/>
    </location>
</feature>
<dbReference type="Proteomes" id="UP000198858">
    <property type="component" value="Chromosome I"/>
</dbReference>
<keyword evidence="3" id="KW-1185">Reference proteome</keyword>
<protein>
    <submittedName>
        <fullName evidence="2">Uncharacterized protein</fullName>
    </submittedName>
</protein>
<keyword evidence="1" id="KW-1133">Transmembrane helix</keyword>
<dbReference type="STRING" id="1250231.SAMN04488552_0236"/>
<proteinExistence type="predicted"/>
<name>A0A1H1KUV1_9FLAO</name>
<accession>A0A1H1KUV1</accession>
<keyword evidence="1" id="KW-0812">Transmembrane</keyword>
<evidence type="ECO:0000313" key="3">
    <source>
        <dbReference type="Proteomes" id="UP000198858"/>
    </source>
</evidence>
<sequence>MKKISTRTLLISVTAIILWLIGSYFILKDNNSYTTIIIVAIIITGGLYSQIKRDIRINSEQQ</sequence>
<organism evidence="2 3">
    <name type="scientific">Christiangramia echinicola</name>
    <dbReference type="NCBI Taxonomy" id="279359"/>
    <lineage>
        <taxon>Bacteria</taxon>
        <taxon>Pseudomonadati</taxon>
        <taxon>Bacteroidota</taxon>
        <taxon>Flavobacteriia</taxon>
        <taxon>Flavobacteriales</taxon>
        <taxon>Flavobacteriaceae</taxon>
        <taxon>Christiangramia</taxon>
    </lineage>
</organism>
<evidence type="ECO:0000313" key="2">
    <source>
        <dbReference type="EMBL" id="SDR66073.1"/>
    </source>
</evidence>
<dbReference type="AlphaFoldDB" id="A0A1H1KUV1"/>